<dbReference type="InterPro" id="IPR000571">
    <property type="entry name" value="Znf_CCCH"/>
</dbReference>
<evidence type="ECO:0000313" key="9">
    <source>
        <dbReference type="Proteomes" id="UP000195012"/>
    </source>
</evidence>
<evidence type="ECO:0000256" key="4">
    <source>
        <dbReference type="ARBA" id="ARBA00022833"/>
    </source>
</evidence>
<dbReference type="GO" id="GO:0003723">
    <property type="term" value="F:RNA binding"/>
    <property type="evidence" value="ECO:0007669"/>
    <property type="project" value="InterPro"/>
</dbReference>
<dbReference type="Gene3D" id="4.10.1000.10">
    <property type="entry name" value="Zinc finger, CCCH-type"/>
    <property type="match status" value="1"/>
</dbReference>
<accession>A0A1Y3DRZ7</accession>
<feature type="compositionally biased region" description="Basic and acidic residues" evidence="6">
    <location>
        <begin position="297"/>
        <end position="311"/>
    </location>
</feature>
<dbReference type="SUPFAM" id="SSF90229">
    <property type="entry name" value="CCCH zinc finger"/>
    <property type="match status" value="1"/>
</dbReference>
<feature type="zinc finger region" description="C3H1-type" evidence="5">
    <location>
        <begin position="104"/>
        <end position="130"/>
    </location>
</feature>
<evidence type="ECO:0000256" key="5">
    <source>
        <dbReference type="PROSITE-ProRule" id="PRU00723"/>
    </source>
</evidence>
<feature type="region of interest" description="Disordered" evidence="6">
    <location>
        <begin position="289"/>
        <end position="330"/>
    </location>
</feature>
<evidence type="ECO:0000256" key="3">
    <source>
        <dbReference type="ARBA" id="ARBA00022771"/>
    </source>
</evidence>
<evidence type="ECO:0000313" key="8">
    <source>
        <dbReference type="EMBL" id="OTN65537.1"/>
    </source>
</evidence>
<dbReference type="VEuPathDB" id="PlasmoDB:PKNH_1217300"/>
<feature type="domain" description="C3H1-type" evidence="7">
    <location>
        <begin position="73"/>
        <end position="101"/>
    </location>
</feature>
<reference evidence="8 9" key="1">
    <citation type="submission" date="2017-05" db="EMBL/GenBank/DDBJ databases">
        <title>PacBio assembly of a Plasmodium knowlesi genome sequence with Hi-C correction and manual annotation of the SICAvar gene family.</title>
        <authorList>
            <person name="Lapp S.A."/>
            <person name="Geraldo J.A."/>
            <person name="Chien J.-T."/>
            <person name="Ay F."/>
            <person name="Pakala S.B."/>
            <person name="Batugedara G."/>
            <person name="Humphrey J.C."/>
            <person name="Debarry J.D."/>
            <person name="Le Roch K.G."/>
            <person name="Galinski M.R."/>
            <person name="Kissinger J.C."/>
        </authorList>
    </citation>
    <scope>NUCLEOTIDE SEQUENCE [LARGE SCALE GENOMIC DNA]</scope>
    <source>
        <strain evidence="9">Malayan Strain Pk1 (A+)</strain>
    </source>
</reference>
<feature type="zinc finger region" description="C3H1-type" evidence="5">
    <location>
        <begin position="73"/>
        <end position="101"/>
    </location>
</feature>
<dbReference type="PANTHER" id="PTHR13119:SF12">
    <property type="entry name" value="PROTEIN SUPPRESSOR OF SABLE"/>
    <property type="match status" value="1"/>
</dbReference>
<sequence>MERIEDQDVMEKIANITGDVVIKNAPSVKKSDDKKKKKKKRKNSPTQEKKQNNGVNTKKAKNKTDLFNDFKIQQKKEICKFFFRKGKCIHNENCTYSHDVTPIYKISKLCKFLVKGTCEKENCIFSHDYKLFFCRNNVIYNSCCNPMCKFKHVKIDSSINNADQYNIEVDNILSKDDKIRFLYNNKYYLMELLINKYHNFDNFQQKDIEGLSKKENYPWFINGIIDIIKLDYKLSKVDIFLKLVEQYKQKVPHTNGSGPSGIENVQAHDNKDICRDTSISADYTKLAEENVEGSNADGEKGTPLKSDKSSTTKDNNVNGNNGEENFSDYKFYSSDEEEDYTKYLNKYFDMDG</sequence>
<dbReference type="GO" id="GO:0045892">
    <property type="term" value="P:negative regulation of DNA-templated transcription"/>
    <property type="evidence" value="ECO:0007669"/>
    <property type="project" value="InterPro"/>
</dbReference>
<dbReference type="GO" id="GO:0008270">
    <property type="term" value="F:zinc ion binding"/>
    <property type="evidence" value="ECO:0007669"/>
    <property type="project" value="UniProtKB-KW"/>
</dbReference>
<dbReference type="PROSITE" id="PS50103">
    <property type="entry name" value="ZF_C3H1"/>
    <property type="match status" value="2"/>
</dbReference>
<feature type="compositionally biased region" description="Low complexity" evidence="6">
    <location>
        <begin position="315"/>
        <end position="324"/>
    </location>
</feature>
<dbReference type="OMA" id="FFCRNNV"/>
<dbReference type="GO" id="GO:0005634">
    <property type="term" value="C:nucleus"/>
    <property type="evidence" value="ECO:0007669"/>
    <property type="project" value="TreeGrafter"/>
</dbReference>
<proteinExistence type="predicted"/>
<dbReference type="eggNOG" id="KOG1040">
    <property type="taxonomic scope" value="Eukaryota"/>
</dbReference>
<feature type="region of interest" description="Disordered" evidence="6">
    <location>
        <begin position="25"/>
        <end position="58"/>
    </location>
</feature>
<dbReference type="PANTHER" id="PTHR13119">
    <property type="entry name" value="ZINC FINGER CCCH DOMAIN-CONTAINING PROTEI"/>
    <property type="match status" value="1"/>
</dbReference>
<evidence type="ECO:0000259" key="7">
    <source>
        <dbReference type="PROSITE" id="PS50103"/>
    </source>
</evidence>
<keyword evidence="4 5" id="KW-0862">Zinc</keyword>
<dbReference type="SMART" id="SM00356">
    <property type="entry name" value="ZnF_C3H1"/>
    <property type="match status" value="2"/>
</dbReference>
<keyword evidence="2" id="KW-0677">Repeat</keyword>
<dbReference type="InterPro" id="IPR036855">
    <property type="entry name" value="Znf_CCCH_sf"/>
</dbReference>
<dbReference type="Pfam" id="PF00642">
    <property type="entry name" value="zf-CCCH"/>
    <property type="match status" value="1"/>
</dbReference>
<comment type="caution">
    <text evidence="8">The sequence shown here is derived from an EMBL/GenBank/DDBJ whole genome shotgun (WGS) entry which is preliminary data.</text>
</comment>
<dbReference type="InterPro" id="IPR045124">
    <property type="entry name" value="Su(sable)-like"/>
</dbReference>
<dbReference type="VEuPathDB" id="PlasmoDB:PKNOH_S110087800"/>
<dbReference type="AlphaFoldDB" id="A0A1Y3DRZ7"/>
<keyword evidence="1 5" id="KW-0479">Metal-binding</keyword>
<evidence type="ECO:0000256" key="6">
    <source>
        <dbReference type="SAM" id="MobiDB-lite"/>
    </source>
</evidence>
<dbReference type="OrthoDB" id="411372at2759"/>
<keyword evidence="3 5" id="KW-0863">Zinc-finger</keyword>
<evidence type="ECO:0000256" key="1">
    <source>
        <dbReference type="ARBA" id="ARBA00022723"/>
    </source>
</evidence>
<evidence type="ECO:0000256" key="2">
    <source>
        <dbReference type="ARBA" id="ARBA00022737"/>
    </source>
</evidence>
<dbReference type="VEuPathDB" id="PlasmoDB:PKA1H_120021500"/>
<organism evidence="8 9">
    <name type="scientific">Plasmodium knowlesi</name>
    <dbReference type="NCBI Taxonomy" id="5850"/>
    <lineage>
        <taxon>Eukaryota</taxon>
        <taxon>Sar</taxon>
        <taxon>Alveolata</taxon>
        <taxon>Apicomplexa</taxon>
        <taxon>Aconoidasida</taxon>
        <taxon>Haemosporida</taxon>
        <taxon>Plasmodiidae</taxon>
        <taxon>Plasmodium</taxon>
        <taxon>Plasmodium (Plasmodium)</taxon>
    </lineage>
</organism>
<dbReference type="EMBL" id="NETL01000025">
    <property type="protein sequence ID" value="OTN65537.1"/>
    <property type="molecule type" value="Genomic_DNA"/>
</dbReference>
<dbReference type="Proteomes" id="UP000195012">
    <property type="component" value="Unassembled WGS sequence"/>
</dbReference>
<feature type="domain" description="C3H1-type" evidence="7">
    <location>
        <begin position="104"/>
        <end position="130"/>
    </location>
</feature>
<name>A0A1Y3DRZ7_PLAKN</name>
<protein>
    <submittedName>
        <fullName evidence="8">Putative Zinc finger protein</fullName>
    </submittedName>
</protein>
<gene>
    <name evidence="8" type="ORF">PKNOH_S110087800</name>
</gene>